<evidence type="ECO:0000313" key="2">
    <source>
        <dbReference type="EMBL" id="KAJ1084215.1"/>
    </source>
</evidence>
<name>A0AAV7L8K8_PLEWA</name>
<feature type="region of interest" description="Disordered" evidence="1">
    <location>
        <begin position="24"/>
        <end position="66"/>
    </location>
</feature>
<dbReference type="PANTHER" id="PTHR37455">
    <property type="entry name" value="GENE, 27021-RELATED"/>
    <property type="match status" value="1"/>
</dbReference>
<dbReference type="InterPro" id="IPR027864">
    <property type="entry name" value="DUF4597"/>
</dbReference>
<protein>
    <submittedName>
        <fullName evidence="2">Uncharacterized protein</fullName>
    </submittedName>
</protein>
<evidence type="ECO:0000313" key="3">
    <source>
        <dbReference type="Proteomes" id="UP001066276"/>
    </source>
</evidence>
<dbReference type="PANTHER" id="PTHR37455:SF1">
    <property type="entry name" value="SIMILAR TO 1190005I06RIK PROTEIN"/>
    <property type="match status" value="1"/>
</dbReference>
<dbReference type="Pfam" id="PF15366">
    <property type="entry name" value="DUF4597"/>
    <property type="match status" value="1"/>
</dbReference>
<organism evidence="2 3">
    <name type="scientific">Pleurodeles waltl</name>
    <name type="common">Iberian ribbed newt</name>
    <dbReference type="NCBI Taxonomy" id="8319"/>
    <lineage>
        <taxon>Eukaryota</taxon>
        <taxon>Metazoa</taxon>
        <taxon>Chordata</taxon>
        <taxon>Craniata</taxon>
        <taxon>Vertebrata</taxon>
        <taxon>Euteleostomi</taxon>
        <taxon>Amphibia</taxon>
        <taxon>Batrachia</taxon>
        <taxon>Caudata</taxon>
        <taxon>Salamandroidea</taxon>
        <taxon>Salamandridae</taxon>
        <taxon>Pleurodelinae</taxon>
        <taxon>Pleurodeles</taxon>
    </lineage>
</organism>
<evidence type="ECO:0000256" key="1">
    <source>
        <dbReference type="SAM" id="MobiDB-lite"/>
    </source>
</evidence>
<gene>
    <name evidence="2" type="ORF">NDU88_004367</name>
</gene>
<comment type="caution">
    <text evidence="2">The sequence shown here is derived from an EMBL/GenBank/DDBJ whole genome shotgun (WGS) entry which is preliminary data.</text>
</comment>
<sequence>MGLEVSCLKGFKVCVSGGEQEREATSTFKEEGQLQVPSIIITPPTPTGETSSNEEEGGQDPPAKPY</sequence>
<accession>A0AAV7L8K8</accession>
<dbReference type="Proteomes" id="UP001066276">
    <property type="component" value="Chromosome 12"/>
</dbReference>
<keyword evidence="3" id="KW-1185">Reference proteome</keyword>
<dbReference type="AlphaFoldDB" id="A0AAV7L8K8"/>
<proteinExistence type="predicted"/>
<feature type="compositionally biased region" description="Low complexity" evidence="1">
    <location>
        <begin position="37"/>
        <end position="51"/>
    </location>
</feature>
<dbReference type="EMBL" id="JANPWB010000016">
    <property type="protein sequence ID" value="KAJ1084215.1"/>
    <property type="molecule type" value="Genomic_DNA"/>
</dbReference>
<reference evidence="2" key="1">
    <citation type="journal article" date="2022" name="bioRxiv">
        <title>Sequencing and chromosome-scale assembly of the giantPleurodeles waltlgenome.</title>
        <authorList>
            <person name="Brown T."/>
            <person name="Elewa A."/>
            <person name="Iarovenko S."/>
            <person name="Subramanian E."/>
            <person name="Araus A.J."/>
            <person name="Petzold A."/>
            <person name="Susuki M."/>
            <person name="Suzuki K.-i.T."/>
            <person name="Hayashi T."/>
            <person name="Toyoda A."/>
            <person name="Oliveira C."/>
            <person name="Osipova E."/>
            <person name="Leigh N.D."/>
            <person name="Simon A."/>
            <person name="Yun M.H."/>
        </authorList>
    </citation>
    <scope>NUCLEOTIDE SEQUENCE</scope>
    <source>
        <strain evidence="2">20211129_DDA</strain>
        <tissue evidence="2">Liver</tissue>
    </source>
</reference>